<dbReference type="EMBL" id="ASPP01000498">
    <property type="protein sequence ID" value="ETO36597.1"/>
    <property type="molecule type" value="Genomic_DNA"/>
</dbReference>
<dbReference type="PANTHER" id="PTHR36453:SF1">
    <property type="entry name" value="RIGHT HANDED BETA HELIX DOMAIN-CONTAINING PROTEIN"/>
    <property type="match status" value="1"/>
</dbReference>
<gene>
    <name evidence="2" type="ORF">RFI_00465</name>
</gene>
<evidence type="ECO:0000256" key="1">
    <source>
        <dbReference type="SAM" id="SignalP"/>
    </source>
</evidence>
<dbReference type="InterPro" id="IPR011050">
    <property type="entry name" value="Pectin_lyase_fold/virulence"/>
</dbReference>
<dbReference type="Proteomes" id="UP000023152">
    <property type="component" value="Unassembled WGS sequence"/>
</dbReference>
<dbReference type="InterPro" id="IPR012334">
    <property type="entry name" value="Pectin_lyas_fold"/>
</dbReference>
<keyword evidence="1" id="KW-0732">Signal</keyword>
<comment type="caution">
    <text evidence="2">The sequence shown here is derived from an EMBL/GenBank/DDBJ whole genome shotgun (WGS) entry which is preliminary data.</text>
</comment>
<feature type="chain" id="PRO_5004976161" evidence="1">
    <location>
        <begin position="18"/>
        <end position="266"/>
    </location>
</feature>
<keyword evidence="3" id="KW-1185">Reference proteome</keyword>
<protein>
    <submittedName>
        <fullName evidence="2">Uncharacterized protein</fullName>
    </submittedName>
</protein>
<evidence type="ECO:0000313" key="3">
    <source>
        <dbReference type="Proteomes" id="UP000023152"/>
    </source>
</evidence>
<proteinExistence type="predicted"/>
<dbReference type="PANTHER" id="PTHR36453">
    <property type="entry name" value="SECRETED PROTEIN-RELATED"/>
    <property type="match status" value="1"/>
</dbReference>
<evidence type="ECO:0000313" key="2">
    <source>
        <dbReference type="EMBL" id="ETO36597.1"/>
    </source>
</evidence>
<feature type="signal peptide" evidence="1">
    <location>
        <begin position="1"/>
        <end position="17"/>
    </location>
</feature>
<dbReference type="Gene3D" id="2.160.20.10">
    <property type="entry name" value="Single-stranded right-handed beta-helix, Pectin lyase-like"/>
    <property type="match status" value="1"/>
</dbReference>
<name>X6PFX2_RETFI</name>
<accession>X6PFX2</accession>
<dbReference type="SUPFAM" id="SSF51126">
    <property type="entry name" value="Pectin lyase-like"/>
    <property type="match status" value="1"/>
</dbReference>
<reference evidence="2 3" key="1">
    <citation type="journal article" date="2013" name="Curr. Biol.">
        <title>The Genome of the Foraminiferan Reticulomyxa filosa.</title>
        <authorList>
            <person name="Glockner G."/>
            <person name="Hulsmann N."/>
            <person name="Schleicher M."/>
            <person name="Noegel A.A."/>
            <person name="Eichinger L."/>
            <person name="Gallinger C."/>
            <person name="Pawlowski J."/>
            <person name="Sierra R."/>
            <person name="Euteneuer U."/>
            <person name="Pillet L."/>
            <person name="Moustafa A."/>
            <person name="Platzer M."/>
            <person name="Groth M."/>
            <person name="Szafranski K."/>
            <person name="Schliwa M."/>
        </authorList>
    </citation>
    <scope>NUCLEOTIDE SEQUENCE [LARGE SCALE GENOMIC DNA]</scope>
</reference>
<organism evidence="2 3">
    <name type="scientific">Reticulomyxa filosa</name>
    <dbReference type="NCBI Taxonomy" id="46433"/>
    <lineage>
        <taxon>Eukaryota</taxon>
        <taxon>Sar</taxon>
        <taxon>Rhizaria</taxon>
        <taxon>Retaria</taxon>
        <taxon>Foraminifera</taxon>
        <taxon>Monothalamids</taxon>
        <taxon>Reticulomyxidae</taxon>
        <taxon>Reticulomyxa</taxon>
    </lineage>
</organism>
<dbReference type="AlphaFoldDB" id="X6PFX2"/>
<sequence>MWKKLLFGALLTLWANGNQKTFDCPMRQLALEFAVEIQPSLTMDQLQEIADALNGAQEAQNCSVSPELIDWKNLKREKPKRHRTPAKWDDLQPSNDKSKVYIFVDVKRGDDANDGTIDSPLQSIHTAIDQKDFFFGMYLKKKKKKSILRGGRHYLKETVTLDYEDSNMVITNYDGESADVSGAVPIECTWKLYKQNPSNVNIYECSVTGISTINGLRVNGKRAIRARYPNANPETQGFGSSLQAISWLSLPPPYVPDFEFNPEFFF</sequence>